<name>G0UK04_TRYCI</name>
<sequence>MTVRKETESVLAIVDEVISSLGSCTVMNPMPEEDTAIVNLIASRNDKVSHYTQTEIFTSNKSVQQCIPTLCVGVQTARQEVNCGSQTTLSTVCSSTQTDQINTLESVKATVMESVSKYMFGIDGVELSLNNLMSRVVCCSTNLRRVSDFVSELSLSRRSLQMEVRRLKLVSAMTSLAHDEKEARDNLCEDEHILRGGMLLSLFGEINNFHRKNEAILSETRNELFRKEEYIDDLKRRLQEVELPLCRSDTDIDEYAKCCSEGISVVESGRYVKDIEVLLGECLALLRQEV</sequence>
<organism evidence="1">
    <name type="scientific">Trypanosoma congolense (strain IL3000)</name>
    <dbReference type="NCBI Taxonomy" id="1068625"/>
    <lineage>
        <taxon>Eukaryota</taxon>
        <taxon>Discoba</taxon>
        <taxon>Euglenozoa</taxon>
        <taxon>Kinetoplastea</taxon>
        <taxon>Metakinetoplastina</taxon>
        <taxon>Trypanosomatida</taxon>
        <taxon>Trypanosomatidae</taxon>
        <taxon>Trypanosoma</taxon>
        <taxon>Nannomonas</taxon>
    </lineage>
</organism>
<accession>G0UK04</accession>
<reference evidence="1" key="1">
    <citation type="journal article" date="2012" name="Proc. Natl. Acad. Sci. U.S.A.">
        <title>Antigenic diversity is generated by distinct evolutionary mechanisms in African trypanosome species.</title>
        <authorList>
            <person name="Jackson A.P."/>
            <person name="Berry A."/>
            <person name="Aslett M."/>
            <person name="Allison H.C."/>
            <person name="Burton P."/>
            <person name="Vavrova-Anderson J."/>
            <person name="Brown R."/>
            <person name="Browne H."/>
            <person name="Corton N."/>
            <person name="Hauser H."/>
            <person name="Gamble J."/>
            <person name="Gilderthorp R."/>
            <person name="Marcello L."/>
            <person name="McQuillan J."/>
            <person name="Otto T.D."/>
            <person name="Quail M.A."/>
            <person name="Sanders M.J."/>
            <person name="van Tonder A."/>
            <person name="Ginger M.L."/>
            <person name="Field M.C."/>
            <person name="Barry J.D."/>
            <person name="Hertz-Fowler C."/>
            <person name="Berriman M."/>
        </authorList>
    </citation>
    <scope>NUCLEOTIDE SEQUENCE</scope>
    <source>
        <strain evidence="1">IL3000</strain>
    </source>
</reference>
<proteinExistence type="predicted"/>
<evidence type="ECO:0000313" key="1">
    <source>
        <dbReference type="EMBL" id="CCC89709.1"/>
    </source>
</evidence>
<dbReference type="VEuPathDB" id="TriTrypDB:TcIL3000_3_1360"/>
<protein>
    <submittedName>
        <fullName evidence="1">Uncharacterized protein</fullName>
    </submittedName>
</protein>
<dbReference type="EMBL" id="HE575316">
    <property type="protein sequence ID" value="CCC89709.1"/>
    <property type="molecule type" value="Genomic_DNA"/>
</dbReference>
<dbReference type="AlphaFoldDB" id="G0UK04"/>
<gene>
    <name evidence="1" type="ORF">TCIL3000_3_1360</name>
</gene>